<dbReference type="Pfam" id="PF18306">
    <property type="entry name" value="LDcluster4"/>
    <property type="match status" value="1"/>
</dbReference>
<dbReference type="EMBL" id="DTBX01000145">
    <property type="protein sequence ID" value="HGQ55633.1"/>
    <property type="molecule type" value="Genomic_DNA"/>
</dbReference>
<dbReference type="SUPFAM" id="SSF102405">
    <property type="entry name" value="MCP/YpsA-like"/>
    <property type="match status" value="1"/>
</dbReference>
<organism evidence="2">
    <name type="scientific">candidate division WOR-3 bacterium</name>
    <dbReference type="NCBI Taxonomy" id="2052148"/>
    <lineage>
        <taxon>Bacteria</taxon>
        <taxon>Bacteria division WOR-3</taxon>
    </lineage>
</organism>
<accession>A0A7C4S172</accession>
<dbReference type="GO" id="GO:0005829">
    <property type="term" value="C:cytosol"/>
    <property type="evidence" value="ECO:0007669"/>
    <property type="project" value="TreeGrafter"/>
</dbReference>
<dbReference type="Gene3D" id="3.40.50.450">
    <property type="match status" value="1"/>
</dbReference>
<gene>
    <name evidence="2" type="ORF">ENT60_01705</name>
    <name evidence="1" type="ORF">ENU28_04135</name>
</gene>
<protein>
    <submittedName>
        <fullName evidence="2">TIGR00725 family protein</fullName>
    </submittedName>
</protein>
<proteinExistence type="predicted"/>
<evidence type="ECO:0000313" key="1">
    <source>
        <dbReference type="EMBL" id="HGQ55633.1"/>
    </source>
</evidence>
<dbReference type="InterPro" id="IPR052341">
    <property type="entry name" value="LOG_family_nucleotidases"/>
</dbReference>
<dbReference type="InterPro" id="IPR041164">
    <property type="entry name" value="LDcluster4"/>
</dbReference>
<dbReference type="AlphaFoldDB" id="A0A7C4S172"/>
<dbReference type="PANTHER" id="PTHR43393">
    <property type="entry name" value="CYTOKININ RIBOSIDE 5'-MONOPHOSPHATE PHOSPHORIBOHYDROLASE"/>
    <property type="match status" value="1"/>
</dbReference>
<sequence>MELEKKFFVGVIGPNNPSKKIYQLAYQIGKEIGKRNWVLICGGLGGIMEAVSKGAKEEGGLTIGILPNSEKSFANPYIDIPIATGLNEARNLIIVLTSDVIIAVGKGYGTLSEIAFALKYNKKVFGLKTWQKELPIIKIKNIKELIKKLINLAY</sequence>
<name>A0A7C4S172_UNCW3</name>
<comment type="caution">
    <text evidence="2">The sequence shown here is derived from an EMBL/GenBank/DDBJ whole genome shotgun (WGS) entry which is preliminary data.</text>
</comment>
<evidence type="ECO:0000313" key="2">
    <source>
        <dbReference type="EMBL" id="HGU47264.1"/>
    </source>
</evidence>
<dbReference type="PANTHER" id="PTHR43393:SF3">
    <property type="entry name" value="LYSINE DECARBOXYLASE-LIKE PROTEIN"/>
    <property type="match status" value="1"/>
</dbReference>
<dbReference type="NCBIfam" id="TIGR00725">
    <property type="entry name" value="TIGR00725 family protein"/>
    <property type="match status" value="1"/>
</dbReference>
<dbReference type="InterPro" id="IPR005268">
    <property type="entry name" value="CHP00725"/>
</dbReference>
<reference evidence="2" key="1">
    <citation type="journal article" date="2020" name="mSystems">
        <title>Genome- and Community-Level Interaction Insights into Carbon Utilization and Element Cycling Functions of Hydrothermarchaeota in Hydrothermal Sediment.</title>
        <authorList>
            <person name="Zhou Z."/>
            <person name="Liu Y."/>
            <person name="Xu W."/>
            <person name="Pan J."/>
            <person name="Luo Z.H."/>
            <person name="Li M."/>
        </authorList>
    </citation>
    <scope>NUCLEOTIDE SEQUENCE [LARGE SCALE GENOMIC DNA]</scope>
    <source>
        <strain evidence="2">SpSt-594</strain>
        <strain evidence="1">SpSt-655</strain>
    </source>
</reference>
<dbReference type="EMBL" id="DSZH01000077">
    <property type="protein sequence ID" value="HGU47264.1"/>
    <property type="molecule type" value="Genomic_DNA"/>
</dbReference>